<proteinExistence type="inferred from homology"/>
<dbReference type="PANTHER" id="PTHR43544:SF15">
    <property type="entry name" value="CHAIN DEHYDROGENASE (ATSC), PUTATIVE (AFU_ORTHOLOGUE AFUA_3G00180)-RELATED"/>
    <property type="match status" value="1"/>
</dbReference>
<dbReference type="GO" id="GO:0016491">
    <property type="term" value="F:oxidoreductase activity"/>
    <property type="evidence" value="ECO:0007669"/>
    <property type="project" value="TreeGrafter"/>
</dbReference>
<reference evidence="2" key="1">
    <citation type="journal article" date="2018" name="Genome Biol. Evol.">
        <title>Genomics and development of Lentinus tigrinus, a white-rot wood-decaying mushroom with dimorphic fruiting bodies.</title>
        <authorList>
            <person name="Wu B."/>
            <person name="Xu Z."/>
            <person name="Knudson A."/>
            <person name="Carlson A."/>
            <person name="Chen N."/>
            <person name="Kovaka S."/>
            <person name="LaButti K."/>
            <person name="Lipzen A."/>
            <person name="Pennachio C."/>
            <person name="Riley R."/>
            <person name="Schakwitz W."/>
            <person name="Umezawa K."/>
            <person name="Ohm R.A."/>
            <person name="Grigoriev I.V."/>
            <person name="Nagy L.G."/>
            <person name="Gibbons J."/>
            <person name="Hibbett D."/>
        </authorList>
    </citation>
    <scope>NUCLEOTIDE SEQUENCE [LARGE SCALE GENOMIC DNA]</scope>
    <source>
        <strain evidence="2">ALCF2SS1-6</strain>
    </source>
</reference>
<dbReference type="InterPro" id="IPR036291">
    <property type="entry name" value="NAD(P)-bd_dom_sf"/>
</dbReference>
<gene>
    <name evidence="2" type="ORF">L227DRAFT_601861</name>
</gene>
<dbReference type="Proteomes" id="UP000313359">
    <property type="component" value="Unassembled WGS sequence"/>
</dbReference>
<dbReference type="EMBL" id="ML122274">
    <property type="protein sequence ID" value="RPD58582.1"/>
    <property type="molecule type" value="Genomic_DNA"/>
</dbReference>
<accession>A0A5C2S4Q8</accession>
<dbReference type="AlphaFoldDB" id="A0A5C2S4Q8"/>
<keyword evidence="3" id="KW-1185">Reference proteome</keyword>
<organism evidence="2 3">
    <name type="scientific">Lentinus tigrinus ALCF2SS1-6</name>
    <dbReference type="NCBI Taxonomy" id="1328759"/>
    <lineage>
        <taxon>Eukaryota</taxon>
        <taxon>Fungi</taxon>
        <taxon>Dikarya</taxon>
        <taxon>Basidiomycota</taxon>
        <taxon>Agaricomycotina</taxon>
        <taxon>Agaricomycetes</taxon>
        <taxon>Polyporales</taxon>
        <taxon>Polyporaceae</taxon>
        <taxon>Lentinus</taxon>
    </lineage>
</organism>
<sequence>MPSYAVIGASRGIGLAYVRQLATRPDTTVFAIVRNASASTHLTKATAGLKNVHVVEADIADYASVERAAKQVAKVTGGTLDVLIHNAARTDPATIYLGFDQLYVVAASYAVYSRSRDAPTPSPSMDALDADFIEAYKINALGVIHSIAAFLPLLRASTAPTKKVVVISTPGADLNFIRAAGVGDMAAYGITKAAGLMAATKYAVKLKDEGFVVVSLAPGVVDTGETMGESGNPDASAGVAQFVEGMNAKGIPMELLTPEQSVAAQLKTIDALTLEQNGAFLNYTGEEWSL</sequence>
<evidence type="ECO:0000256" key="1">
    <source>
        <dbReference type="ARBA" id="ARBA00006484"/>
    </source>
</evidence>
<evidence type="ECO:0000313" key="3">
    <source>
        <dbReference type="Proteomes" id="UP000313359"/>
    </source>
</evidence>
<dbReference type="InterPro" id="IPR051468">
    <property type="entry name" value="Fungal_SecMetab_SDRs"/>
</dbReference>
<dbReference type="OrthoDB" id="9876299at2759"/>
<dbReference type="PRINTS" id="PR00081">
    <property type="entry name" value="GDHRDH"/>
</dbReference>
<dbReference type="InterPro" id="IPR002347">
    <property type="entry name" value="SDR_fam"/>
</dbReference>
<evidence type="ECO:0000313" key="2">
    <source>
        <dbReference type="EMBL" id="RPD58582.1"/>
    </source>
</evidence>
<dbReference type="Pfam" id="PF00106">
    <property type="entry name" value="adh_short"/>
    <property type="match status" value="1"/>
</dbReference>
<dbReference type="Gene3D" id="3.40.50.720">
    <property type="entry name" value="NAD(P)-binding Rossmann-like Domain"/>
    <property type="match status" value="1"/>
</dbReference>
<dbReference type="PANTHER" id="PTHR43544">
    <property type="entry name" value="SHORT-CHAIN DEHYDROGENASE/REDUCTASE"/>
    <property type="match status" value="1"/>
</dbReference>
<comment type="similarity">
    <text evidence="1">Belongs to the short-chain dehydrogenases/reductases (SDR) family.</text>
</comment>
<protein>
    <submittedName>
        <fullName evidence="2">NAD-P-binding protein</fullName>
    </submittedName>
</protein>
<name>A0A5C2S4Q8_9APHY</name>
<dbReference type="SUPFAM" id="SSF51735">
    <property type="entry name" value="NAD(P)-binding Rossmann-fold domains"/>
    <property type="match status" value="1"/>
</dbReference>
<dbReference type="GO" id="GO:0005737">
    <property type="term" value="C:cytoplasm"/>
    <property type="evidence" value="ECO:0007669"/>
    <property type="project" value="TreeGrafter"/>
</dbReference>